<name>A0A3A8HW69_9BACT</name>
<dbReference type="InterPro" id="IPR004045">
    <property type="entry name" value="Glutathione_S-Trfase_N"/>
</dbReference>
<accession>A0A3A8HW69</accession>
<sequence>MSDAKFHLYYWPGLPGRGEFVRLVLEEAGADWVDVGLLPESQGGGARAMMEALGQGAVPAYAPPVLKVGDLEIAQAPNICSYLGERFGLVPPDEAARLHARQFQLTVADVVAEAHDTHHPIAVMKTYEEQKEPAKAHAEVFRTQRIPKYLGYFERVLKANTRGGGRYLIGSDFSYPELGLFQIVEGLLYAFPNAMRRIASQVPGVMALRERIAERPRIAAYKSSKRAQPFNPKGIFRHYAELDEPNAMK</sequence>
<dbReference type="GO" id="GO:0006749">
    <property type="term" value="P:glutathione metabolic process"/>
    <property type="evidence" value="ECO:0007669"/>
    <property type="project" value="TreeGrafter"/>
</dbReference>
<dbReference type="PANTHER" id="PTHR11571:SF263">
    <property type="entry name" value="GLUTATHIONE S-TRANSFERASE"/>
    <property type="match status" value="1"/>
</dbReference>
<dbReference type="InterPro" id="IPR004046">
    <property type="entry name" value="GST_C"/>
</dbReference>
<dbReference type="InterPro" id="IPR036282">
    <property type="entry name" value="Glutathione-S-Trfase_C_sf"/>
</dbReference>
<keyword evidence="3" id="KW-0808">Transferase</keyword>
<gene>
    <name evidence="3" type="ORF">D7V88_33465</name>
</gene>
<proteinExistence type="predicted"/>
<dbReference type="OrthoDB" id="7203409at2"/>
<dbReference type="AlphaFoldDB" id="A0A3A8HW69"/>
<dbReference type="RefSeq" id="WP_120544675.1">
    <property type="nucleotide sequence ID" value="NZ_RAVZ01000332.1"/>
</dbReference>
<dbReference type="Proteomes" id="UP000268094">
    <property type="component" value="Unassembled WGS sequence"/>
</dbReference>
<dbReference type="InterPro" id="IPR010987">
    <property type="entry name" value="Glutathione-S-Trfase_C-like"/>
</dbReference>
<organism evidence="3 4">
    <name type="scientific">Corallococcus terminator</name>
    <dbReference type="NCBI Taxonomy" id="2316733"/>
    <lineage>
        <taxon>Bacteria</taxon>
        <taxon>Pseudomonadati</taxon>
        <taxon>Myxococcota</taxon>
        <taxon>Myxococcia</taxon>
        <taxon>Myxococcales</taxon>
        <taxon>Cystobacterineae</taxon>
        <taxon>Myxococcaceae</taxon>
        <taxon>Corallococcus</taxon>
    </lineage>
</organism>
<feature type="domain" description="GST C-terminal" evidence="2">
    <location>
        <begin position="93"/>
        <end position="233"/>
    </location>
</feature>
<dbReference type="Gene3D" id="3.40.30.10">
    <property type="entry name" value="Glutaredoxin"/>
    <property type="match status" value="1"/>
</dbReference>
<reference evidence="4" key="1">
    <citation type="submission" date="2018-09" db="EMBL/GenBank/DDBJ databases">
        <authorList>
            <person name="Livingstone P.G."/>
            <person name="Whitworth D.E."/>
        </authorList>
    </citation>
    <scope>NUCLEOTIDE SEQUENCE [LARGE SCALE GENOMIC DNA]</scope>
    <source>
        <strain evidence="4">CA054A</strain>
    </source>
</reference>
<keyword evidence="4" id="KW-1185">Reference proteome</keyword>
<evidence type="ECO:0000313" key="4">
    <source>
        <dbReference type="Proteomes" id="UP000268094"/>
    </source>
</evidence>
<dbReference type="PROSITE" id="PS50405">
    <property type="entry name" value="GST_CTER"/>
    <property type="match status" value="1"/>
</dbReference>
<protein>
    <submittedName>
        <fullName evidence="3">Glutathione S-transferase</fullName>
    </submittedName>
</protein>
<dbReference type="GO" id="GO:0004364">
    <property type="term" value="F:glutathione transferase activity"/>
    <property type="evidence" value="ECO:0007669"/>
    <property type="project" value="TreeGrafter"/>
</dbReference>
<dbReference type="PROSITE" id="PS50404">
    <property type="entry name" value="GST_NTER"/>
    <property type="match status" value="1"/>
</dbReference>
<dbReference type="CDD" id="cd03192">
    <property type="entry name" value="GST_C_Sigma_like"/>
    <property type="match status" value="1"/>
</dbReference>
<evidence type="ECO:0000259" key="2">
    <source>
        <dbReference type="PROSITE" id="PS50405"/>
    </source>
</evidence>
<dbReference type="Pfam" id="PF14497">
    <property type="entry name" value="GST_C_3"/>
    <property type="match status" value="1"/>
</dbReference>
<dbReference type="SUPFAM" id="SSF52833">
    <property type="entry name" value="Thioredoxin-like"/>
    <property type="match status" value="1"/>
</dbReference>
<dbReference type="InterPro" id="IPR050213">
    <property type="entry name" value="GST_superfamily"/>
</dbReference>
<feature type="domain" description="GST N-terminal" evidence="1">
    <location>
        <begin position="5"/>
        <end position="91"/>
    </location>
</feature>
<dbReference type="SUPFAM" id="SSF47616">
    <property type="entry name" value="GST C-terminal domain-like"/>
    <property type="match status" value="1"/>
</dbReference>
<dbReference type="Gene3D" id="1.20.1050.10">
    <property type="match status" value="1"/>
</dbReference>
<dbReference type="PANTHER" id="PTHR11571">
    <property type="entry name" value="GLUTATHIONE S-TRANSFERASE"/>
    <property type="match status" value="1"/>
</dbReference>
<dbReference type="EMBL" id="RAVZ01000332">
    <property type="protein sequence ID" value="RKG75439.1"/>
    <property type="molecule type" value="Genomic_DNA"/>
</dbReference>
<evidence type="ECO:0000313" key="3">
    <source>
        <dbReference type="EMBL" id="RKG75439.1"/>
    </source>
</evidence>
<evidence type="ECO:0000259" key="1">
    <source>
        <dbReference type="PROSITE" id="PS50404"/>
    </source>
</evidence>
<comment type="caution">
    <text evidence="3">The sequence shown here is derived from an EMBL/GenBank/DDBJ whole genome shotgun (WGS) entry which is preliminary data.</text>
</comment>
<dbReference type="InterPro" id="IPR036249">
    <property type="entry name" value="Thioredoxin-like_sf"/>
</dbReference>